<evidence type="ECO:0000313" key="10">
    <source>
        <dbReference type="Proteomes" id="UP000285301"/>
    </source>
</evidence>
<dbReference type="PANTHER" id="PTHR47958">
    <property type="entry name" value="ATP-DEPENDENT RNA HELICASE DBP3"/>
    <property type="match status" value="1"/>
</dbReference>
<evidence type="ECO:0000256" key="5">
    <source>
        <dbReference type="ARBA" id="ARBA00022840"/>
    </source>
</evidence>
<dbReference type="Pfam" id="PF00271">
    <property type="entry name" value="Helicase_C"/>
    <property type="match status" value="1"/>
</dbReference>
<name>A0A3S3NSR9_9ACAR</name>
<dbReference type="Gene3D" id="3.40.50.300">
    <property type="entry name" value="P-loop containing nucleotide triphosphate hydrolases"/>
    <property type="match status" value="2"/>
</dbReference>
<dbReference type="STRING" id="1965070.A0A3S3NSR9"/>
<dbReference type="Pfam" id="PF00270">
    <property type="entry name" value="DEAD"/>
    <property type="match status" value="1"/>
</dbReference>
<proteinExistence type="inferred from homology"/>
<dbReference type="OrthoDB" id="434041at2759"/>
<dbReference type="InterPro" id="IPR001650">
    <property type="entry name" value="Helicase_C-like"/>
</dbReference>
<feature type="domain" description="Helicase ATP-binding" evidence="7">
    <location>
        <begin position="58"/>
        <end position="228"/>
    </location>
</feature>
<keyword evidence="2 6" id="KW-0547">Nucleotide-binding</keyword>
<evidence type="ECO:0000259" key="8">
    <source>
        <dbReference type="PROSITE" id="PS51194"/>
    </source>
</evidence>
<keyword evidence="5 6" id="KW-0067">ATP-binding</keyword>
<dbReference type="SMART" id="SM00490">
    <property type="entry name" value="HELICc"/>
    <property type="match status" value="1"/>
</dbReference>
<dbReference type="GO" id="GO:0005524">
    <property type="term" value="F:ATP binding"/>
    <property type="evidence" value="ECO:0007669"/>
    <property type="project" value="UniProtKB-KW"/>
</dbReference>
<dbReference type="SMART" id="SM00487">
    <property type="entry name" value="DEXDc"/>
    <property type="match status" value="1"/>
</dbReference>
<evidence type="ECO:0000256" key="1">
    <source>
        <dbReference type="ARBA" id="ARBA00012552"/>
    </source>
</evidence>
<dbReference type="GO" id="GO:0003724">
    <property type="term" value="F:RNA helicase activity"/>
    <property type="evidence" value="ECO:0007669"/>
    <property type="project" value="UniProtKB-EC"/>
</dbReference>
<dbReference type="GO" id="GO:0016787">
    <property type="term" value="F:hydrolase activity"/>
    <property type="evidence" value="ECO:0007669"/>
    <property type="project" value="UniProtKB-KW"/>
</dbReference>
<evidence type="ECO:0000259" key="7">
    <source>
        <dbReference type="PROSITE" id="PS51192"/>
    </source>
</evidence>
<keyword evidence="4 6" id="KW-0347">Helicase</keyword>
<dbReference type="PROSITE" id="PS51192">
    <property type="entry name" value="HELICASE_ATP_BIND_1"/>
    <property type="match status" value="1"/>
</dbReference>
<organism evidence="9 10">
    <name type="scientific">Dinothrombium tinctorium</name>
    <dbReference type="NCBI Taxonomy" id="1965070"/>
    <lineage>
        <taxon>Eukaryota</taxon>
        <taxon>Metazoa</taxon>
        <taxon>Ecdysozoa</taxon>
        <taxon>Arthropoda</taxon>
        <taxon>Chelicerata</taxon>
        <taxon>Arachnida</taxon>
        <taxon>Acari</taxon>
        <taxon>Acariformes</taxon>
        <taxon>Trombidiformes</taxon>
        <taxon>Prostigmata</taxon>
        <taxon>Anystina</taxon>
        <taxon>Parasitengona</taxon>
        <taxon>Trombidioidea</taxon>
        <taxon>Trombidiidae</taxon>
        <taxon>Dinothrombium</taxon>
    </lineage>
</organism>
<evidence type="ECO:0000256" key="2">
    <source>
        <dbReference type="ARBA" id="ARBA00022741"/>
    </source>
</evidence>
<comment type="caution">
    <text evidence="9">The sequence shown here is derived from an EMBL/GenBank/DDBJ whole genome shotgun (WGS) entry which is preliminary data.</text>
</comment>
<accession>A0A3S3NSR9</accession>
<evidence type="ECO:0000256" key="6">
    <source>
        <dbReference type="RuleBase" id="RU000492"/>
    </source>
</evidence>
<gene>
    <name evidence="9" type="ORF">B4U79_15816</name>
</gene>
<evidence type="ECO:0000256" key="3">
    <source>
        <dbReference type="ARBA" id="ARBA00022801"/>
    </source>
</evidence>
<dbReference type="GO" id="GO:0003676">
    <property type="term" value="F:nucleic acid binding"/>
    <property type="evidence" value="ECO:0007669"/>
    <property type="project" value="InterPro"/>
</dbReference>
<sequence length="484" mass="54256">MSETQNKIGHHLSADTWRSADVALDETTFAGMQIEERVLKGLTKCNLLHPSPVQLQAIPLGRCGLDLVVQSKAGTGKTCIFAVVALEMVDICVKTPQALILTPTREIAVQVGQVLNAIGSEIKGFSCKTFIGGIKVKQDKDSLKKCHIAVGTPGRVKQLIDYGLLRTSSVRLLVLDEADKLMDDNFKTQINDIFSLLPESKQVIVTSATYPNELSLFLSRYCRDPFFVRLNTENLALIGVTQYLQITRFNAVNHLAFDYKLEPLFLILNKVSFAQCIIFSNYHARAQILCEKLAAEGWPTAYISGDQQQKERFSVMAKVKSLEYRVLVSTDLISRGVDCENINLVINLDVPESVETYLHRIGRAGRFGQKGIAITLATEGKEKAAFEKIQSSLSLNVFELPDLSSIDDLWAFHNPEIYGNTIRCNFDEYLKTLANRKNMISEMKNSMKRERMESLADDFKLCSLKSLKLRKINDNFEVDALNVE</sequence>
<dbReference type="InterPro" id="IPR014001">
    <property type="entry name" value="Helicase_ATP-bd"/>
</dbReference>
<dbReference type="PROSITE" id="PS00039">
    <property type="entry name" value="DEAD_ATP_HELICASE"/>
    <property type="match status" value="1"/>
</dbReference>
<dbReference type="AlphaFoldDB" id="A0A3S3NSR9"/>
<comment type="similarity">
    <text evidence="6">Belongs to the DEAD box helicase family.</text>
</comment>
<feature type="domain" description="Helicase C-terminal" evidence="8">
    <location>
        <begin position="260"/>
        <end position="409"/>
    </location>
</feature>
<evidence type="ECO:0000256" key="4">
    <source>
        <dbReference type="ARBA" id="ARBA00022806"/>
    </source>
</evidence>
<protein>
    <recommendedName>
        <fullName evidence="1">RNA helicase</fullName>
        <ecNumber evidence="1">3.6.4.13</ecNumber>
    </recommendedName>
</protein>
<dbReference type="CDD" id="cd18787">
    <property type="entry name" value="SF2_C_DEAD"/>
    <property type="match status" value="1"/>
</dbReference>
<keyword evidence="10" id="KW-1185">Reference proteome</keyword>
<evidence type="ECO:0000313" key="9">
    <source>
        <dbReference type="EMBL" id="RWS08490.1"/>
    </source>
</evidence>
<dbReference type="InterPro" id="IPR011545">
    <property type="entry name" value="DEAD/DEAH_box_helicase_dom"/>
</dbReference>
<keyword evidence="3 6" id="KW-0378">Hydrolase</keyword>
<dbReference type="InterPro" id="IPR000629">
    <property type="entry name" value="RNA-helicase_DEAD-box_CS"/>
</dbReference>
<dbReference type="Proteomes" id="UP000285301">
    <property type="component" value="Unassembled WGS sequence"/>
</dbReference>
<dbReference type="EC" id="3.6.4.13" evidence="1"/>
<dbReference type="SUPFAM" id="SSF52540">
    <property type="entry name" value="P-loop containing nucleoside triphosphate hydrolases"/>
    <property type="match status" value="1"/>
</dbReference>
<dbReference type="InterPro" id="IPR027417">
    <property type="entry name" value="P-loop_NTPase"/>
</dbReference>
<reference evidence="9 10" key="1">
    <citation type="journal article" date="2018" name="Gigascience">
        <title>Genomes of trombidid mites reveal novel predicted allergens and laterally-transferred genes associated with secondary metabolism.</title>
        <authorList>
            <person name="Dong X."/>
            <person name="Chaisiri K."/>
            <person name="Xia D."/>
            <person name="Armstrong S.D."/>
            <person name="Fang Y."/>
            <person name="Donnelly M.J."/>
            <person name="Kadowaki T."/>
            <person name="McGarry J.W."/>
            <person name="Darby A.C."/>
            <person name="Makepeace B.L."/>
        </authorList>
    </citation>
    <scope>NUCLEOTIDE SEQUENCE [LARGE SCALE GENOMIC DNA]</scope>
    <source>
        <strain evidence="9">UoL-WK</strain>
    </source>
</reference>
<dbReference type="PROSITE" id="PS51194">
    <property type="entry name" value="HELICASE_CTER"/>
    <property type="match status" value="1"/>
</dbReference>
<dbReference type="EMBL" id="NCKU01002947">
    <property type="protein sequence ID" value="RWS08490.1"/>
    <property type="molecule type" value="Genomic_DNA"/>
</dbReference>